<name>A0A919ADR9_9ACTN</name>
<dbReference type="CDD" id="cd00075">
    <property type="entry name" value="HATPase"/>
    <property type="match status" value="1"/>
</dbReference>
<evidence type="ECO:0000313" key="14">
    <source>
        <dbReference type="Proteomes" id="UP000641386"/>
    </source>
</evidence>
<dbReference type="InterPro" id="IPR003594">
    <property type="entry name" value="HATPase_dom"/>
</dbReference>
<dbReference type="SMART" id="SM00387">
    <property type="entry name" value="HATPase_c"/>
    <property type="match status" value="1"/>
</dbReference>
<evidence type="ECO:0000256" key="3">
    <source>
        <dbReference type="ARBA" id="ARBA00012438"/>
    </source>
</evidence>
<dbReference type="InterPro" id="IPR005467">
    <property type="entry name" value="His_kinase_dom"/>
</dbReference>
<protein>
    <recommendedName>
        <fullName evidence="3">histidine kinase</fullName>
        <ecNumber evidence="3">2.7.13.3</ecNumber>
    </recommendedName>
</protein>
<dbReference type="PANTHER" id="PTHR45436">
    <property type="entry name" value="SENSOR HISTIDINE KINASE YKOH"/>
    <property type="match status" value="1"/>
</dbReference>
<dbReference type="InterPro" id="IPR050428">
    <property type="entry name" value="TCS_sensor_his_kinase"/>
</dbReference>
<feature type="compositionally biased region" description="Low complexity" evidence="11">
    <location>
        <begin position="88"/>
        <end position="102"/>
    </location>
</feature>
<keyword evidence="5" id="KW-0808">Transferase</keyword>
<keyword evidence="4" id="KW-0597">Phosphoprotein</keyword>
<dbReference type="InterPro" id="IPR036890">
    <property type="entry name" value="HATPase_C_sf"/>
</dbReference>
<feature type="domain" description="Histidine kinase" evidence="12">
    <location>
        <begin position="6"/>
        <end position="94"/>
    </location>
</feature>
<dbReference type="SUPFAM" id="SSF55874">
    <property type="entry name" value="ATPase domain of HSP90 chaperone/DNA topoisomerase II/histidine kinase"/>
    <property type="match status" value="1"/>
</dbReference>
<comment type="caution">
    <text evidence="13">The sequence shown here is derived from an EMBL/GenBank/DDBJ whole genome shotgun (WGS) entry which is preliminary data.</text>
</comment>
<dbReference type="EMBL" id="BNBC01000038">
    <property type="protein sequence ID" value="GHE98961.1"/>
    <property type="molecule type" value="Genomic_DNA"/>
</dbReference>
<evidence type="ECO:0000256" key="5">
    <source>
        <dbReference type="ARBA" id="ARBA00022679"/>
    </source>
</evidence>
<reference evidence="13" key="1">
    <citation type="journal article" date="2014" name="Int. J. Syst. Evol. Microbiol.">
        <title>Complete genome sequence of Corynebacterium casei LMG S-19264T (=DSM 44701T), isolated from a smear-ripened cheese.</title>
        <authorList>
            <consortium name="US DOE Joint Genome Institute (JGI-PGF)"/>
            <person name="Walter F."/>
            <person name="Albersmeier A."/>
            <person name="Kalinowski J."/>
            <person name="Ruckert C."/>
        </authorList>
    </citation>
    <scope>NUCLEOTIDE SEQUENCE</scope>
    <source>
        <strain evidence="13">JCM 3302</strain>
    </source>
</reference>
<evidence type="ECO:0000256" key="1">
    <source>
        <dbReference type="ARBA" id="ARBA00000085"/>
    </source>
</evidence>
<evidence type="ECO:0000256" key="8">
    <source>
        <dbReference type="ARBA" id="ARBA00022989"/>
    </source>
</evidence>
<keyword evidence="8" id="KW-1133">Transmembrane helix</keyword>
<comment type="catalytic activity">
    <reaction evidence="1">
        <text>ATP + protein L-histidine = ADP + protein N-phospho-L-histidine.</text>
        <dbReference type="EC" id="2.7.13.3"/>
    </reaction>
</comment>
<keyword evidence="7" id="KW-0418">Kinase</keyword>
<dbReference type="Proteomes" id="UP000641386">
    <property type="component" value="Unassembled WGS sequence"/>
</dbReference>
<accession>A0A919ADR9</accession>
<dbReference type="PROSITE" id="PS50109">
    <property type="entry name" value="HIS_KIN"/>
    <property type="match status" value="1"/>
</dbReference>
<dbReference type="InterPro" id="IPR004358">
    <property type="entry name" value="Sig_transdc_His_kin-like_C"/>
</dbReference>
<feature type="region of interest" description="Disordered" evidence="11">
    <location>
        <begin position="86"/>
        <end position="161"/>
    </location>
</feature>
<evidence type="ECO:0000256" key="10">
    <source>
        <dbReference type="ARBA" id="ARBA00023136"/>
    </source>
</evidence>
<dbReference type="PRINTS" id="PR00344">
    <property type="entry name" value="BCTRLSENSOR"/>
</dbReference>
<evidence type="ECO:0000256" key="11">
    <source>
        <dbReference type="SAM" id="MobiDB-lite"/>
    </source>
</evidence>
<organism evidence="13 14">
    <name type="scientific">Streptomyces spiralis</name>
    <dbReference type="NCBI Taxonomy" id="66376"/>
    <lineage>
        <taxon>Bacteria</taxon>
        <taxon>Bacillati</taxon>
        <taxon>Actinomycetota</taxon>
        <taxon>Actinomycetes</taxon>
        <taxon>Kitasatosporales</taxon>
        <taxon>Streptomycetaceae</taxon>
        <taxon>Streptomyces</taxon>
    </lineage>
</organism>
<keyword evidence="6" id="KW-0812">Transmembrane</keyword>
<dbReference type="Gene3D" id="3.30.565.10">
    <property type="entry name" value="Histidine kinase-like ATPase, C-terminal domain"/>
    <property type="match status" value="1"/>
</dbReference>
<dbReference type="Pfam" id="PF02518">
    <property type="entry name" value="HATPase_c"/>
    <property type="match status" value="1"/>
</dbReference>
<dbReference type="RefSeq" id="WP_189905783.1">
    <property type="nucleotide sequence ID" value="NZ_BNBC01000038.1"/>
</dbReference>
<evidence type="ECO:0000256" key="9">
    <source>
        <dbReference type="ARBA" id="ARBA00023012"/>
    </source>
</evidence>
<evidence type="ECO:0000256" key="7">
    <source>
        <dbReference type="ARBA" id="ARBA00022777"/>
    </source>
</evidence>
<proteinExistence type="predicted"/>
<dbReference type="GO" id="GO:0004673">
    <property type="term" value="F:protein histidine kinase activity"/>
    <property type="evidence" value="ECO:0007669"/>
    <property type="project" value="UniProtKB-EC"/>
</dbReference>
<dbReference type="EC" id="2.7.13.3" evidence="3"/>
<reference evidence="13" key="2">
    <citation type="submission" date="2020-09" db="EMBL/GenBank/DDBJ databases">
        <authorList>
            <person name="Sun Q."/>
            <person name="Ohkuma M."/>
        </authorList>
    </citation>
    <scope>NUCLEOTIDE SEQUENCE</scope>
    <source>
        <strain evidence="13">JCM 3302</strain>
    </source>
</reference>
<sequence length="161" mass="16735">MPPVCEDRLDRAVADLICNAQQHGHGPIEVTAEPDDGQIRVQVRDRGPGFPPGSLPHAFDRFTWADAARTTTGTGLGPAVTAAIARSAGATTGQPTTPTAAPSYGSPSRPHRCDSSTPSRTSTLVRLFRFDGAGPELSAPGETRTRHSSGIRPPTGSRGGS</sequence>
<keyword evidence="14" id="KW-1185">Reference proteome</keyword>
<keyword evidence="9" id="KW-0902">Two-component regulatory system</keyword>
<evidence type="ECO:0000313" key="13">
    <source>
        <dbReference type="EMBL" id="GHE98961.1"/>
    </source>
</evidence>
<comment type="subcellular location">
    <subcellularLocation>
        <location evidence="2">Membrane</location>
    </subcellularLocation>
</comment>
<keyword evidence="10" id="KW-0472">Membrane</keyword>
<gene>
    <name evidence="13" type="ORF">GCM10014715_63930</name>
</gene>
<evidence type="ECO:0000256" key="4">
    <source>
        <dbReference type="ARBA" id="ARBA00022553"/>
    </source>
</evidence>
<evidence type="ECO:0000256" key="2">
    <source>
        <dbReference type="ARBA" id="ARBA00004370"/>
    </source>
</evidence>
<dbReference type="PANTHER" id="PTHR45436:SF5">
    <property type="entry name" value="SENSOR HISTIDINE KINASE TRCS"/>
    <property type="match status" value="1"/>
</dbReference>
<dbReference type="AlphaFoldDB" id="A0A919ADR9"/>
<dbReference type="GO" id="GO:0005886">
    <property type="term" value="C:plasma membrane"/>
    <property type="evidence" value="ECO:0007669"/>
    <property type="project" value="TreeGrafter"/>
</dbReference>
<feature type="compositionally biased region" description="Polar residues" evidence="11">
    <location>
        <begin position="115"/>
        <end position="124"/>
    </location>
</feature>
<evidence type="ECO:0000256" key="6">
    <source>
        <dbReference type="ARBA" id="ARBA00022692"/>
    </source>
</evidence>
<evidence type="ECO:0000259" key="12">
    <source>
        <dbReference type="PROSITE" id="PS50109"/>
    </source>
</evidence>
<dbReference type="GO" id="GO:0000160">
    <property type="term" value="P:phosphorelay signal transduction system"/>
    <property type="evidence" value="ECO:0007669"/>
    <property type="project" value="UniProtKB-KW"/>
</dbReference>